<gene>
    <name evidence="3" type="ORF">chiPu_0018623</name>
</gene>
<dbReference type="InterPro" id="IPR001304">
    <property type="entry name" value="C-type_lectin-like"/>
</dbReference>
<sequence>MLNIPLDSKNWTEARRSCASLDANLAVIKKPEEQAFVKKWLVTKNYWIGLSDTVLEGDWRWVDGTNYTSSVK</sequence>
<dbReference type="GO" id="GO:0005886">
    <property type="term" value="C:plasma membrane"/>
    <property type="evidence" value="ECO:0007669"/>
    <property type="project" value="UniProtKB-SubCell"/>
</dbReference>
<dbReference type="EMBL" id="BEZZ01001629">
    <property type="protein sequence ID" value="GCC19922.1"/>
    <property type="molecule type" value="Genomic_DNA"/>
</dbReference>
<dbReference type="InterPro" id="IPR050828">
    <property type="entry name" value="C-type_lectin/matrix_domain"/>
</dbReference>
<organism evidence="3 4">
    <name type="scientific">Chiloscyllium punctatum</name>
    <name type="common">Brownbanded bambooshark</name>
    <name type="synonym">Hemiscyllium punctatum</name>
    <dbReference type="NCBI Taxonomy" id="137246"/>
    <lineage>
        <taxon>Eukaryota</taxon>
        <taxon>Metazoa</taxon>
        <taxon>Chordata</taxon>
        <taxon>Craniata</taxon>
        <taxon>Vertebrata</taxon>
        <taxon>Chondrichthyes</taxon>
        <taxon>Elasmobranchii</taxon>
        <taxon>Galeomorphii</taxon>
        <taxon>Galeoidea</taxon>
        <taxon>Orectolobiformes</taxon>
        <taxon>Hemiscylliidae</taxon>
        <taxon>Chiloscyllium</taxon>
    </lineage>
</organism>
<dbReference type="PROSITE" id="PS50041">
    <property type="entry name" value="C_TYPE_LECTIN_2"/>
    <property type="match status" value="1"/>
</dbReference>
<feature type="domain" description="C-type lectin" evidence="2">
    <location>
        <begin position="7"/>
        <end position="69"/>
    </location>
</feature>
<dbReference type="InterPro" id="IPR016187">
    <property type="entry name" value="CTDL_fold"/>
</dbReference>
<dbReference type="PANTHER" id="PTHR45710:SF8">
    <property type="entry name" value="RERATING FAMILY MEMBER 4"/>
    <property type="match status" value="1"/>
</dbReference>
<keyword evidence="4" id="KW-1185">Reference proteome</keyword>
<dbReference type="STRING" id="137246.A0A401RP59"/>
<dbReference type="AlphaFoldDB" id="A0A401RP59"/>
<evidence type="ECO:0000313" key="3">
    <source>
        <dbReference type="EMBL" id="GCC19922.1"/>
    </source>
</evidence>
<protein>
    <recommendedName>
        <fullName evidence="2">C-type lectin domain-containing protein</fullName>
    </recommendedName>
</protein>
<reference evidence="3 4" key="1">
    <citation type="journal article" date="2018" name="Nat. Ecol. Evol.">
        <title>Shark genomes provide insights into elasmobranch evolution and the origin of vertebrates.</title>
        <authorList>
            <person name="Hara Y"/>
            <person name="Yamaguchi K"/>
            <person name="Onimaru K"/>
            <person name="Kadota M"/>
            <person name="Koyanagi M"/>
            <person name="Keeley SD"/>
            <person name="Tatsumi K"/>
            <person name="Tanaka K"/>
            <person name="Motone F"/>
            <person name="Kageyama Y"/>
            <person name="Nozu R"/>
            <person name="Adachi N"/>
            <person name="Nishimura O"/>
            <person name="Nakagawa R"/>
            <person name="Tanegashima C"/>
            <person name="Kiyatake I"/>
            <person name="Matsumoto R"/>
            <person name="Murakumo K"/>
            <person name="Nishida K"/>
            <person name="Terakita A"/>
            <person name="Kuratani S"/>
            <person name="Sato K"/>
            <person name="Hyodo S Kuraku.S."/>
        </authorList>
    </citation>
    <scope>NUCLEOTIDE SEQUENCE [LARGE SCALE GENOMIC DNA]</scope>
</reference>
<name>A0A401RP59_CHIPU</name>
<proteinExistence type="predicted"/>
<evidence type="ECO:0000313" key="4">
    <source>
        <dbReference type="Proteomes" id="UP000287033"/>
    </source>
</evidence>
<dbReference type="OMA" id="SCYWISS"/>
<dbReference type="Gene3D" id="3.10.100.10">
    <property type="entry name" value="Mannose-Binding Protein A, subunit A"/>
    <property type="match status" value="1"/>
</dbReference>
<evidence type="ECO:0000259" key="2">
    <source>
        <dbReference type="PROSITE" id="PS50041"/>
    </source>
</evidence>
<evidence type="ECO:0000256" key="1">
    <source>
        <dbReference type="ARBA" id="ARBA00004401"/>
    </source>
</evidence>
<dbReference type="InterPro" id="IPR016186">
    <property type="entry name" value="C-type_lectin-like/link_sf"/>
</dbReference>
<comment type="subcellular location">
    <subcellularLocation>
        <location evidence="1">Cell membrane</location>
        <topology evidence="1">Single-pass type II membrane protein</topology>
    </subcellularLocation>
</comment>
<accession>A0A401RP59</accession>
<dbReference type="PANTHER" id="PTHR45710">
    <property type="entry name" value="C-TYPE LECTIN DOMAIN-CONTAINING PROTEIN 180"/>
    <property type="match status" value="1"/>
</dbReference>
<comment type="caution">
    <text evidence="3">The sequence shown here is derived from an EMBL/GenBank/DDBJ whole genome shotgun (WGS) entry which is preliminary data.</text>
</comment>
<dbReference type="SUPFAM" id="SSF56436">
    <property type="entry name" value="C-type lectin-like"/>
    <property type="match status" value="1"/>
</dbReference>
<dbReference type="Proteomes" id="UP000287033">
    <property type="component" value="Unassembled WGS sequence"/>
</dbReference>
<dbReference type="Pfam" id="PF00059">
    <property type="entry name" value="Lectin_C"/>
    <property type="match status" value="1"/>
</dbReference>
<dbReference type="OrthoDB" id="2142683at2759"/>